<dbReference type="PANTHER" id="PTHR45835">
    <property type="entry name" value="YALI0A06105P"/>
    <property type="match status" value="1"/>
</dbReference>
<protein>
    <submittedName>
        <fullName evidence="2">Uncharacterized protein</fullName>
    </submittedName>
</protein>
<evidence type="ECO:0000313" key="1">
    <source>
        <dbReference type="Proteomes" id="UP001652660"/>
    </source>
</evidence>
<dbReference type="Proteomes" id="UP001652660">
    <property type="component" value="Chromosome 7c"/>
</dbReference>
<dbReference type="InterPro" id="IPR036397">
    <property type="entry name" value="RNaseH_sf"/>
</dbReference>
<accession>A0ABM4V3D3</accession>
<dbReference type="RefSeq" id="XP_071914040.1">
    <property type="nucleotide sequence ID" value="XM_072057939.1"/>
</dbReference>
<keyword evidence="1" id="KW-1185">Reference proteome</keyword>
<gene>
    <name evidence="2" type="primary">LOC140010633</name>
</gene>
<dbReference type="SUPFAM" id="SSF53098">
    <property type="entry name" value="Ribonuclease H-like"/>
    <property type="match status" value="1"/>
</dbReference>
<name>A0ABM4V3D3_COFAR</name>
<evidence type="ECO:0000313" key="2">
    <source>
        <dbReference type="RefSeq" id="XP_071914040.1"/>
    </source>
</evidence>
<organism evidence="1 2">
    <name type="scientific">Coffea arabica</name>
    <name type="common">Arabian coffee</name>
    <dbReference type="NCBI Taxonomy" id="13443"/>
    <lineage>
        <taxon>Eukaryota</taxon>
        <taxon>Viridiplantae</taxon>
        <taxon>Streptophyta</taxon>
        <taxon>Embryophyta</taxon>
        <taxon>Tracheophyta</taxon>
        <taxon>Spermatophyta</taxon>
        <taxon>Magnoliopsida</taxon>
        <taxon>eudicotyledons</taxon>
        <taxon>Gunneridae</taxon>
        <taxon>Pentapetalae</taxon>
        <taxon>asterids</taxon>
        <taxon>lamiids</taxon>
        <taxon>Gentianales</taxon>
        <taxon>Rubiaceae</taxon>
        <taxon>Ixoroideae</taxon>
        <taxon>Gardenieae complex</taxon>
        <taxon>Bertiereae - Coffeeae clade</taxon>
        <taxon>Coffeeae</taxon>
        <taxon>Coffea</taxon>
    </lineage>
</organism>
<proteinExistence type="predicted"/>
<dbReference type="InterPro" id="IPR012337">
    <property type="entry name" value="RNaseH-like_sf"/>
</dbReference>
<dbReference type="GeneID" id="140010633"/>
<sequence length="135" mass="15706">MDSRRGLSKHLRTSILDFGGSWGQYMALVEFAYNNSYHSSIQMAPYETLYGRKCRSPIFWNEVGERRVLDPTAIPWIKDAYEKVKVIRQRLRTAQSRQKSYADNRQNDLEFEVGDMIFLKVIPLRSLTAGKGKKL</sequence>
<dbReference type="Gene3D" id="3.30.420.10">
    <property type="entry name" value="Ribonuclease H-like superfamily/Ribonuclease H"/>
    <property type="match status" value="1"/>
</dbReference>
<dbReference type="PANTHER" id="PTHR45835:SF99">
    <property type="entry name" value="CHROMO DOMAIN-CONTAINING PROTEIN-RELATED"/>
    <property type="match status" value="1"/>
</dbReference>
<reference evidence="2" key="1">
    <citation type="submission" date="2025-08" db="UniProtKB">
        <authorList>
            <consortium name="RefSeq"/>
        </authorList>
    </citation>
    <scope>IDENTIFICATION</scope>
    <source>
        <tissue evidence="2">Leaves</tissue>
    </source>
</reference>